<evidence type="ECO:0000256" key="1">
    <source>
        <dbReference type="SAM" id="MobiDB-lite"/>
    </source>
</evidence>
<dbReference type="CDD" id="cd00167">
    <property type="entry name" value="SANT"/>
    <property type="match status" value="1"/>
</dbReference>
<accession>A0A0H5QW70</accession>
<protein>
    <recommendedName>
        <fullName evidence="2">Myb-like domain-containing protein</fullName>
    </recommendedName>
</protein>
<dbReference type="InterPro" id="IPR009057">
    <property type="entry name" value="Homeodomain-like_sf"/>
</dbReference>
<organism evidence="3">
    <name type="scientific">Spongospora subterranea</name>
    <dbReference type="NCBI Taxonomy" id="70186"/>
    <lineage>
        <taxon>Eukaryota</taxon>
        <taxon>Sar</taxon>
        <taxon>Rhizaria</taxon>
        <taxon>Endomyxa</taxon>
        <taxon>Phytomyxea</taxon>
        <taxon>Plasmodiophorida</taxon>
        <taxon>Plasmodiophoridae</taxon>
        <taxon>Spongospora</taxon>
    </lineage>
</organism>
<dbReference type="Gene3D" id="1.10.10.60">
    <property type="entry name" value="Homeodomain-like"/>
    <property type="match status" value="2"/>
</dbReference>
<sequence>MIDETVTDEGRRSDSPTDQLKGGRLRWTAHDVMNLMTGVSQYGHAWSTIIKRYDFRGRNAKAISDKFYSIAGKGDRRTVYSKEEEERLIQGVKRFGCRSWRRISQIGEEEGHSAKRIRSEHSDCTSKTRQYEGEDSDDDDESEEGHHGESRLMKFPRFQSLLLAVAADQINRQSQKRHYGAFTAA</sequence>
<evidence type="ECO:0000313" key="3">
    <source>
        <dbReference type="EMBL" id="CRZ05866.1"/>
    </source>
</evidence>
<feature type="region of interest" description="Disordered" evidence="1">
    <location>
        <begin position="109"/>
        <end position="152"/>
    </location>
</feature>
<dbReference type="InterPro" id="IPR001005">
    <property type="entry name" value="SANT/Myb"/>
</dbReference>
<dbReference type="SMART" id="SM00717">
    <property type="entry name" value="SANT"/>
    <property type="match status" value="2"/>
</dbReference>
<dbReference type="SUPFAM" id="SSF46689">
    <property type="entry name" value="Homeodomain-like"/>
    <property type="match status" value="2"/>
</dbReference>
<reference evidence="3" key="1">
    <citation type="submission" date="2015-04" db="EMBL/GenBank/DDBJ databases">
        <title>The genome sequence of the plant pathogenic Rhizarian Plasmodiophora brassicae reveals insights in its biotrophic life cycle and the origin of chitin synthesis.</title>
        <authorList>
            <person name="Schwelm A."/>
            <person name="Fogelqvist J."/>
            <person name="Knaust A."/>
            <person name="Julke S."/>
            <person name="Lilja T."/>
            <person name="Dhandapani V."/>
            <person name="Bonilla-Rosso G."/>
            <person name="Karlsson M."/>
            <person name="Shevchenko A."/>
            <person name="Choi S.R."/>
            <person name="Kim H.G."/>
            <person name="Park J.Y."/>
            <person name="Lim Y.P."/>
            <person name="Ludwig-Muller J."/>
            <person name="Dixelius C."/>
        </authorList>
    </citation>
    <scope>NUCLEOTIDE SEQUENCE</scope>
    <source>
        <tissue evidence="3">Potato root galls</tissue>
    </source>
</reference>
<proteinExistence type="predicted"/>
<dbReference type="EMBL" id="HACM01005424">
    <property type="protein sequence ID" value="CRZ05866.1"/>
    <property type="molecule type" value="Transcribed_RNA"/>
</dbReference>
<feature type="domain" description="Myb-like" evidence="2">
    <location>
        <begin position="76"/>
        <end position="128"/>
    </location>
</feature>
<dbReference type="AlphaFoldDB" id="A0A0H5QW70"/>
<feature type="compositionally biased region" description="Acidic residues" evidence="1">
    <location>
        <begin position="133"/>
        <end position="143"/>
    </location>
</feature>
<evidence type="ECO:0000259" key="2">
    <source>
        <dbReference type="SMART" id="SM00717"/>
    </source>
</evidence>
<feature type="region of interest" description="Disordered" evidence="1">
    <location>
        <begin position="1"/>
        <end position="21"/>
    </location>
</feature>
<name>A0A0H5QW70_9EUKA</name>
<feature type="compositionally biased region" description="Basic and acidic residues" evidence="1">
    <location>
        <begin position="109"/>
        <end position="132"/>
    </location>
</feature>
<dbReference type="Pfam" id="PF00249">
    <property type="entry name" value="Myb_DNA-binding"/>
    <property type="match status" value="1"/>
</dbReference>
<feature type="domain" description="Myb-like" evidence="2">
    <location>
        <begin position="23"/>
        <end position="73"/>
    </location>
</feature>